<accession>A0A3R1AHN7</accession>
<dbReference type="AlphaFoldDB" id="A0A3R1AHN7"/>
<reference evidence="1" key="1">
    <citation type="submission" date="2018-09" db="EMBL/GenBank/DDBJ databases">
        <authorList>
            <person name="Ashton P.M."/>
            <person name="Dallman T."/>
            <person name="Nair S."/>
            <person name="De Pinna E."/>
            <person name="Peters T."/>
            <person name="Grant K."/>
        </authorList>
    </citation>
    <scope>NUCLEOTIDE SEQUENCE [LARGE SCALE GENOMIC DNA]</scope>
    <source>
        <strain evidence="1">598938</strain>
    </source>
</reference>
<evidence type="ECO:0000313" key="1">
    <source>
        <dbReference type="EMBL" id="MML56004.1"/>
    </source>
</evidence>
<dbReference type="EMBL" id="RVVJ01000033">
    <property type="protein sequence ID" value="MML56004.1"/>
    <property type="molecule type" value="Genomic_DNA"/>
</dbReference>
<comment type="caution">
    <text evidence="1">The sequence shown here is derived from an EMBL/GenBank/DDBJ whole genome shotgun (WGS) entry which is preliminary data.</text>
</comment>
<organism evidence="1">
    <name type="scientific">Salmonella enterica I</name>
    <dbReference type="NCBI Taxonomy" id="59201"/>
    <lineage>
        <taxon>Bacteria</taxon>
        <taxon>Pseudomonadati</taxon>
        <taxon>Pseudomonadota</taxon>
        <taxon>Gammaproteobacteria</taxon>
        <taxon>Enterobacterales</taxon>
        <taxon>Enterobacteriaceae</taxon>
        <taxon>Salmonella</taxon>
    </lineage>
</organism>
<sequence>MKEFNLPALEYCSLERATRFIGAGCEVEDLLHWAEIGAINLSYKITSSVNAYVYFDDININVAKYILNFIESDHYTYIPISDNSTILSTDFRHCATIDDVVSSLTEVSDKPVIKAYIKGIWDISKYTINNKLSSPYTELAFSPLGNSYLKCNAILNNPEFGISLSDLLISKKAISIILGSDNKLRTMPMISDASRLLEKEKLDNKKDISNTVANNRASLIKSLLAVHYGDDVANNPRKFIENKDSEICKDFQLKGIRLPSGKTVAEWLKDAEIDLT</sequence>
<proteinExistence type="predicted"/>
<protein>
    <submittedName>
        <fullName evidence="1">Uncharacterized protein</fullName>
    </submittedName>
</protein>
<dbReference type="Proteomes" id="UP000885348">
    <property type="component" value="Unassembled WGS sequence"/>
</dbReference>
<name>A0A3R1AHN7_SALET</name>
<gene>
    <name evidence="1" type="ORF">D7N80_22530</name>
</gene>